<evidence type="ECO:0000256" key="4">
    <source>
        <dbReference type="SAM" id="MobiDB-lite"/>
    </source>
</evidence>
<evidence type="ECO:0000256" key="3">
    <source>
        <dbReference type="ARBA" id="ARBA00023163"/>
    </source>
</evidence>
<dbReference type="SUPFAM" id="SSF46785">
    <property type="entry name" value="Winged helix' DNA-binding domain"/>
    <property type="match status" value="1"/>
</dbReference>
<dbReference type="GO" id="GO:0003700">
    <property type="term" value="F:DNA-binding transcription factor activity"/>
    <property type="evidence" value="ECO:0007669"/>
    <property type="project" value="InterPro"/>
</dbReference>
<dbReference type="InterPro" id="IPR008920">
    <property type="entry name" value="TF_FadR/GntR_C"/>
</dbReference>
<dbReference type="GO" id="GO:0003677">
    <property type="term" value="F:DNA binding"/>
    <property type="evidence" value="ECO:0007669"/>
    <property type="project" value="UniProtKB-KW"/>
</dbReference>
<dbReference type="SUPFAM" id="SSF48008">
    <property type="entry name" value="GntR ligand-binding domain-like"/>
    <property type="match status" value="1"/>
</dbReference>
<dbReference type="Gene3D" id="1.10.10.10">
    <property type="entry name" value="Winged helix-like DNA-binding domain superfamily/Winged helix DNA-binding domain"/>
    <property type="match status" value="1"/>
</dbReference>
<dbReference type="InterPro" id="IPR036390">
    <property type="entry name" value="WH_DNA-bd_sf"/>
</dbReference>
<evidence type="ECO:0000259" key="5">
    <source>
        <dbReference type="PROSITE" id="PS50949"/>
    </source>
</evidence>
<sequence>MNDLDASVTDEGSSRRPSGTSRRPAESVTRQTYQALFDLIASRHLEPGDLIEERKLAERFEVSRTPMRAAISRLLGEGVLQLLPNGLLVVREVDITEYLELLSIRLMLESEAAALAATNIPLAPLDEIERRLQDVVARPSRENEGLYLDDDIHVLILAHCGNQSLSHFIREIHKRIRMRNLTRIPERFLPACHEHLALVAALKARDPEKARQCMLAHLNSARDSFLESVGIKR</sequence>
<dbReference type="EMBL" id="LOHF01000001">
    <property type="protein sequence ID" value="OUM75573.1"/>
    <property type="molecule type" value="Genomic_DNA"/>
</dbReference>
<keyword evidence="2" id="KW-0238">DNA-binding</keyword>
<reference evidence="6 7" key="1">
    <citation type="journal article" date="2017" name="Syst. Appl. Microbiol.">
        <title>Pseudomonas caspiana sp. nov., a citrus pathogen in the Pseudomonas syringae phylogenetic group.</title>
        <authorList>
            <person name="Busquets A."/>
            <person name="Gomila M."/>
            <person name="Beiki F."/>
            <person name="Mulet M."/>
            <person name="Rahimian H."/>
            <person name="Garcia-Valdes E."/>
            <person name="Lalucat J."/>
        </authorList>
    </citation>
    <scope>NUCLEOTIDE SEQUENCE [LARGE SCALE GENOMIC DNA]</scope>
    <source>
        <strain evidence="6 7">FBF102</strain>
    </source>
</reference>
<feature type="domain" description="HTH gntR-type" evidence="5">
    <location>
        <begin position="26"/>
        <end position="93"/>
    </location>
</feature>
<dbReference type="InterPro" id="IPR000524">
    <property type="entry name" value="Tscrpt_reg_HTH_GntR"/>
</dbReference>
<dbReference type="Proteomes" id="UP000195440">
    <property type="component" value="Unassembled WGS sequence"/>
</dbReference>
<organism evidence="6 7">
    <name type="scientific">Pseudomonas caspiana</name>
    <dbReference type="NCBI Taxonomy" id="1451454"/>
    <lineage>
        <taxon>Bacteria</taxon>
        <taxon>Pseudomonadati</taxon>
        <taxon>Pseudomonadota</taxon>
        <taxon>Gammaproteobacteria</taxon>
        <taxon>Pseudomonadales</taxon>
        <taxon>Pseudomonadaceae</taxon>
        <taxon>Pseudomonas</taxon>
    </lineage>
</organism>
<proteinExistence type="predicted"/>
<dbReference type="RefSeq" id="WP_087263860.1">
    <property type="nucleotide sequence ID" value="NZ_JBJGBV010000001.1"/>
</dbReference>
<dbReference type="PROSITE" id="PS50949">
    <property type="entry name" value="HTH_GNTR"/>
    <property type="match status" value="1"/>
</dbReference>
<evidence type="ECO:0000313" key="6">
    <source>
        <dbReference type="EMBL" id="OUM75573.1"/>
    </source>
</evidence>
<dbReference type="AlphaFoldDB" id="A0A1Y3PD77"/>
<feature type="region of interest" description="Disordered" evidence="4">
    <location>
        <begin position="1"/>
        <end position="28"/>
    </location>
</feature>
<accession>A0A1Y3PD77</accession>
<dbReference type="PANTHER" id="PTHR43537:SF45">
    <property type="entry name" value="GNTR FAMILY REGULATORY PROTEIN"/>
    <property type="match status" value="1"/>
</dbReference>
<dbReference type="Pfam" id="PF00392">
    <property type="entry name" value="GntR"/>
    <property type="match status" value="1"/>
</dbReference>
<dbReference type="SMART" id="SM00895">
    <property type="entry name" value="FCD"/>
    <property type="match status" value="1"/>
</dbReference>
<dbReference type="PANTHER" id="PTHR43537">
    <property type="entry name" value="TRANSCRIPTIONAL REGULATOR, GNTR FAMILY"/>
    <property type="match status" value="1"/>
</dbReference>
<dbReference type="OrthoDB" id="9799812at2"/>
<keyword evidence="3" id="KW-0804">Transcription</keyword>
<dbReference type="InterPro" id="IPR011711">
    <property type="entry name" value="GntR_C"/>
</dbReference>
<evidence type="ECO:0000256" key="1">
    <source>
        <dbReference type="ARBA" id="ARBA00023015"/>
    </source>
</evidence>
<keyword evidence="1" id="KW-0805">Transcription regulation</keyword>
<dbReference type="Pfam" id="PF07729">
    <property type="entry name" value="FCD"/>
    <property type="match status" value="1"/>
</dbReference>
<dbReference type="Gene3D" id="1.20.120.530">
    <property type="entry name" value="GntR ligand-binding domain-like"/>
    <property type="match status" value="1"/>
</dbReference>
<dbReference type="PRINTS" id="PR00035">
    <property type="entry name" value="HTHGNTR"/>
</dbReference>
<gene>
    <name evidence="6" type="ORF">AUC60_00185</name>
</gene>
<comment type="caution">
    <text evidence="6">The sequence shown here is derived from an EMBL/GenBank/DDBJ whole genome shotgun (WGS) entry which is preliminary data.</text>
</comment>
<keyword evidence="7" id="KW-1185">Reference proteome</keyword>
<name>A0A1Y3PD77_9PSED</name>
<evidence type="ECO:0000256" key="2">
    <source>
        <dbReference type="ARBA" id="ARBA00023125"/>
    </source>
</evidence>
<dbReference type="InterPro" id="IPR036388">
    <property type="entry name" value="WH-like_DNA-bd_sf"/>
</dbReference>
<dbReference type="SMART" id="SM00345">
    <property type="entry name" value="HTH_GNTR"/>
    <property type="match status" value="1"/>
</dbReference>
<protein>
    <recommendedName>
        <fullName evidence="5">HTH gntR-type domain-containing protein</fullName>
    </recommendedName>
</protein>
<evidence type="ECO:0000313" key="7">
    <source>
        <dbReference type="Proteomes" id="UP000195440"/>
    </source>
</evidence>